<dbReference type="CDD" id="cd05233">
    <property type="entry name" value="SDR_c"/>
    <property type="match status" value="1"/>
</dbReference>
<dbReference type="VEuPathDB" id="FungiDB:RhiirA1_416197"/>
<evidence type="ECO:0000256" key="2">
    <source>
        <dbReference type="ARBA" id="ARBA00023002"/>
    </source>
</evidence>
<dbReference type="PRINTS" id="PR00080">
    <property type="entry name" value="SDRFAMILY"/>
</dbReference>
<accession>A0A2I1G8E8</accession>
<evidence type="ECO:0000313" key="4">
    <source>
        <dbReference type="Proteomes" id="UP000234323"/>
    </source>
</evidence>
<dbReference type="InterPro" id="IPR002347">
    <property type="entry name" value="SDR_fam"/>
</dbReference>
<dbReference type="VEuPathDB" id="FungiDB:FUN_013841"/>
<evidence type="ECO:0000313" key="3">
    <source>
        <dbReference type="EMBL" id="PKY42915.1"/>
    </source>
</evidence>
<evidence type="ECO:0000256" key="1">
    <source>
        <dbReference type="ARBA" id="ARBA00006484"/>
    </source>
</evidence>
<dbReference type="VEuPathDB" id="FungiDB:RhiirFUN_017245"/>
<dbReference type="PRINTS" id="PR00081">
    <property type="entry name" value="GDHRDH"/>
</dbReference>
<dbReference type="EMBL" id="LLXI01000225">
    <property type="protein sequence ID" value="PKY42915.1"/>
    <property type="molecule type" value="Genomic_DNA"/>
</dbReference>
<dbReference type="PANTHER" id="PTHR43180:SF66">
    <property type="entry name" value="SHORT-CHAIN DEHYDROGENASE_REDUCTASE FAMILY PROTEIN"/>
    <property type="match status" value="1"/>
</dbReference>
<comment type="caution">
    <text evidence="3">The sequence shown here is derived from an EMBL/GenBank/DDBJ whole genome shotgun (WGS) entry which is preliminary data.</text>
</comment>
<organism evidence="3 4">
    <name type="scientific">Rhizophagus irregularis</name>
    <dbReference type="NCBI Taxonomy" id="588596"/>
    <lineage>
        <taxon>Eukaryota</taxon>
        <taxon>Fungi</taxon>
        <taxon>Fungi incertae sedis</taxon>
        <taxon>Mucoromycota</taxon>
        <taxon>Glomeromycotina</taxon>
        <taxon>Glomeromycetes</taxon>
        <taxon>Glomerales</taxon>
        <taxon>Glomeraceae</taxon>
        <taxon>Rhizophagus</taxon>
    </lineage>
</organism>
<dbReference type="SUPFAM" id="SSF51735">
    <property type="entry name" value="NAD(P)-binding Rossmann-fold domains"/>
    <property type="match status" value="1"/>
</dbReference>
<proteinExistence type="inferred from homology"/>
<dbReference type="AlphaFoldDB" id="A0A2I1G8E8"/>
<dbReference type="Pfam" id="PF13561">
    <property type="entry name" value="adh_short_C2"/>
    <property type="match status" value="1"/>
</dbReference>
<dbReference type="FunFam" id="3.40.50.720:FF:000084">
    <property type="entry name" value="Short-chain dehydrogenase reductase"/>
    <property type="match status" value="1"/>
</dbReference>
<dbReference type="Proteomes" id="UP000234323">
    <property type="component" value="Unassembled WGS sequence"/>
</dbReference>
<gene>
    <name evidence="3" type="ORF">RhiirA4_398096</name>
</gene>
<dbReference type="InterPro" id="IPR036291">
    <property type="entry name" value="NAD(P)-bd_dom_sf"/>
</dbReference>
<protein>
    <submittedName>
        <fullName evidence="3">NAD(P)-binding protein</fullName>
    </submittedName>
</protein>
<reference evidence="3 4" key="1">
    <citation type="submission" date="2015-10" db="EMBL/GenBank/DDBJ databases">
        <title>Genome analyses suggest a sexual origin of heterokaryosis in a supposedly ancient asexual fungus.</title>
        <authorList>
            <person name="Ropars J."/>
            <person name="Sedzielewska K."/>
            <person name="Noel J."/>
            <person name="Charron P."/>
            <person name="Farinelli L."/>
            <person name="Marton T."/>
            <person name="Kruger M."/>
            <person name="Pelin A."/>
            <person name="Brachmann A."/>
            <person name="Corradi N."/>
        </authorList>
    </citation>
    <scope>NUCLEOTIDE SEQUENCE [LARGE SCALE GENOMIC DNA]</scope>
    <source>
        <strain evidence="3 4">A4</strain>
    </source>
</reference>
<keyword evidence="2" id="KW-0560">Oxidoreductase</keyword>
<sequence length="306" mass="33132">MSSPKDRLLLLSSHISNEGKVEKNNNTKIEENKPRLCCKVCIITGAGSEKGIGRASAWIFAKNGAKAIYVTDYREDLLPQLAKEIQNKYPNVAVIPRKVDAASEDDVKSVIDDAIKKFGRLDVFFANAGIVYPVDSLNLETSKFMEVMRVIIKFINSVFLAIKHASTAMKITGNDKKESGGSIVATASVAGLRSGAGPLDYSASKAAIINMVQAGAWRLANTNIRVNCINPGIIETNMTQPTFEYARSRGTINKVGQLNPLQRYAVPEEVANVALFLASDESSYINGHALTVDGGLSSSIPIVIRR</sequence>
<dbReference type="PANTHER" id="PTHR43180">
    <property type="entry name" value="3-OXOACYL-(ACYL-CARRIER-PROTEIN) REDUCTASE (AFU_ORTHOLOGUE AFUA_6G11210)"/>
    <property type="match status" value="1"/>
</dbReference>
<comment type="similarity">
    <text evidence="1">Belongs to the short-chain dehydrogenases/reductases (SDR) family.</text>
</comment>
<name>A0A2I1G8E8_9GLOM</name>
<dbReference type="GO" id="GO:0016491">
    <property type="term" value="F:oxidoreductase activity"/>
    <property type="evidence" value="ECO:0007669"/>
    <property type="project" value="UniProtKB-KW"/>
</dbReference>
<dbReference type="Gene3D" id="3.40.50.720">
    <property type="entry name" value="NAD(P)-binding Rossmann-like Domain"/>
    <property type="match status" value="1"/>
</dbReference>
<keyword evidence="4" id="KW-1185">Reference proteome</keyword>